<proteinExistence type="predicted"/>
<reference evidence="2 3" key="1">
    <citation type="journal article" date="2020" name="Microbiol. Res.">
        <title>Flavobacterium pokkalii sp. nov., a novel plant growth promoting native rhizobacteria isolated from pokkali rice grown in coastal saline affected agricultural regions of southern India, Kerala.</title>
        <authorList>
            <person name="Menon R.R."/>
            <person name="Kumari S."/>
            <person name="Viver T."/>
            <person name="Rameshkumar N."/>
        </authorList>
    </citation>
    <scope>NUCLEOTIDE SEQUENCE [LARGE SCALE GENOMIC DNA]</scope>
    <source>
        <strain evidence="2 3">L1I52</strain>
    </source>
</reference>
<gene>
    <name evidence="2" type="ORF">B6A10_11720</name>
</gene>
<evidence type="ECO:0000259" key="1">
    <source>
        <dbReference type="Pfam" id="PF12706"/>
    </source>
</evidence>
<dbReference type="Gene3D" id="3.60.15.10">
    <property type="entry name" value="Ribonuclease Z/Hydroxyacylglutathione hydrolase-like"/>
    <property type="match status" value="1"/>
</dbReference>
<name>A0ABR7USG4_9FLAO</name>
<evidence type="ECO:0000313" key="3">
    <source>
        <dbReference type="Proteomes" id="UP000661715"/>
    </source>
</evidence>
<dbReference type="InterPro" id="IPR036866">
    <property type="entry name" value="RibonucZ/Hydroxyglut_hydro"/>
</dbReference>
<comment type="caution">
    <text evidence="2">The sequence shown here is derived from an EMBL/GenBank/DDBJ whole genome shotgun (WGS) entry which is preliminary data.</text>
</comment>
<dbReference type="PIRSF" id="PIRSF038896">
    <property type="entry name" value="NAPE-PLD"/>
    <property type="match status" value="1"/>
</dbReference>
<protein>
    <submittedName>
        <fullName evidence="2">MBL fold metallo-hydrolase</fullName>
    </submittedName>
</protein>
<sequence>MKTVLKKMFKRIIICIIIGFMTFTALDCTSQKKLKISDHCDGKKFFNTTLEKQFSPSLNDIFRMMKEGRPKWPDDVTTLGTPVLNKKLNKNDFSITFVNHATFLIQTSELNILTDPVWSNRVSPLSWFGPKRIRKPGIEINELPRIDIILISHNHYDHMDLETLKKLNSKFSPLVIVPIGDRPLIESIGISNVKELDWWESLKINQNAKVTFTPSQHSSARGLFDKDESLWGSFFIQFDNRGIYFGGDSGYSTHFKEIKKRICPPDVAILGIGAYAPSYFMEKVHMNPDEAVSAHKDLNAGLSIAMHHGTFQLASEGYEQPLTDLKKALLRENISNDIFISLLEGQTKFF</sequence>
<dbReference type="PANTHER" id="PTHR15032:SF4">
    <property type="entry name" value="N-ACYL-PHOSPHATIDYLETHANOLAMINE-HYDROLYZING PHOSPHOLIPASE D"/>
    <property type="match status" value="1"/>
</dbReference>
<keyword evidence="3" id="KW-1185">Reference proteome</keyword>
<dbReference type="PANTHER" id="PTHR15032">
    <property type="entry name" value="N-ACYL-PHOSPHATIDYLETHANOLAMINE-HYDROLYZING PHOSPHOLIPASE D"/>
    <property type="match status" value="1"/>
</dbReference>
<dbReference type="InterPro" id="IPR024884">
    <property type="entry name" value="NAPE-PLD"/>
</dbReference>
<feature type="domain" description="Metallo-beta-lactamase" evidence="1">
    <location>
        <begin position="111"/>
        <end position="308"/>
    </location>
</feature>
<accession>A0ABR7USG4</accession>
<dbReference type="InterPro" id="IPR001279">
    <property type="entry name" value="Metallo-B-lactamas"/>
</dbReference>
<organism evidence="2 3">
    <name type="scientific">Flavobacterium pokkalii</name>
    <dbReference type="NCBI Taxonomy" id="1940408"/>
    <lineage>
        <taxon>Bacteria</taxon>
        <taxon>Pseudomonadati</taxon>
        <taxon>Bacteroidota</taxon>
        <taxon>Flavobacteriia</taxon>
        <taxon>Flavobacteriales</taxon>
        <taxon>Flavobacteriaceae</taxon>
        <taxon>Flavobacterium</taxon>
    </lineage>
</organism>
<dbReference type="SUPFAM" id="SSF56281">
    <property type="entry name" value="Metallo-hydrolase/oxidoreductase"/>
    <property type="match status" value="1"/>
</dbReference>
<dbReference type="EMBL" id="NASZ01000018">
    <property type="protein sequence ID" value="MBD0725850.1"/>
    <property type="molecule type" value="Genomic_DNA"/>
</dbReference>
<evidence type="ECO:0000313" key="2">
    <source>
        <dbReference type="EMBL" id="MBD0725850.1"/>
    </source>
</evidence>
<dbReference type="RefSeq" id="WP_202986216.1">
    <property type="nucleotide sequence ID" value="NZ_NASZ01000018.1"/>
</dbReference>
<dbReference type="Proteomes" id="UP000661715">
    <property type="component" value="Unassembled WGS sequence"/>
</dbReference>
<dbReference type="Pfam" id="PF12706">
    <property type="entry name" value="Lactamase_B_2"/>
    <property type="match status" value="1"/>
</dbReference>